<organism evidence="1 2">
    <name type="scientific">Campylobacter coli</name>
    <dbReference type="NCBI Taxonomy" id="195"/>
    <lineage>
        <taxon>Bacteria</taxon>
        <taxon>Pseudomonadati</taxon>
        <taxon>Campylobacterota</taxon>
        <taxon>Epsilonproteobacteria</taxon>
        <taxon>Campylobacterales</taxon>
        <taxon>Campylobacteraceae</taxon>
        <taxon>Campylobacter</taxon>
    </lineage>
</organism>
<sequence>MKNIKDFTKEYIFKLNQLLDKIDENIVADIVHLFEQVSKNKKTIYIIGNGGSAATASHWANDFSAGLKRRNIISIDIKSLADNTPLCTAIANDIGYENIFKLQLQDVLTKDDVLFAISCSGTSPNIINAVKYAKEVGAMVIGATGFDGGDLLKLSDIKFHVQTQKGEYGLVEDVHMILDHIIYSYYMQKA</sequence>
<dbReference type="CDD" id="cd05006">
    <property type="entry name" value="SIS_GmhA"/>
    <property type="match status" value="1"/>
</dbReference>
<dbReference type="InterPro" id="IPR001347">
    <property type="entry name" value="SIS_dom"/>
</dbReference>
<dbReference type="InterPro" id="IPR050099">
    <property type="entry name" value="SIS_GmhA/DiaA_subfam"/>
</dbReference>
<evidence type="ECO:0000313" key="2">
    <source>
        <dbReference type="Proteomes" id="UP000409545"/>
    </source>
</evidence>
<proteinExistence type="predicted"/>
<dbReference type="Proteomes" id="UP000409545">
    <property type="component" value="Unassembled WGS sequence"/>
</dbReference>
<name>A0A3Z9GUP3_CAMCO</name>
<dbReference type="GO" id="GO:0097367">
    <property type="term" value="F:carbohydrate derivative binding"/>
    <property type="evidence" value="ECO:0007669"/>
    <property type="project" value="InterPro"/>
</dbReference>
<dbReference type="Gene3D" id="3.40.50.10490">
    <property type="entry name" value="Glucose-6-phosphate isomerase like protein, domain 1"/>
    <property type="match status" value="1"/>
</dbReference>
<dbReference type="RefSeq" id="WP_002784859.1">
    <property type="nucleotide sequence ID" value="NZ_AP028382.1"/>
</dbReference>
<dbReference type="InterPro" id="IPR046348">
    <property type="entry name" value="SIS_dom_sf"/>
</dbReference>
<protein>
    <submittedName>
        <fullName evidence="1">SIS domain-containing protein</fullName>
    </submittedName>
</protein>
<gene>
    <name evidence="1" type="ORF">B9Q54_04795</name>
</gene>
<dbReference type="GO" id="GO:1901135">
    <property type="term" value="P:carbohydrate derivative metabolic process"/>
    <property type="evidence" value="ECO:0007669"/>
    <property type="project" value="InterPro"/>
</dbReference>
<dbReference type="PANTHER" id="PTHR30390:SF8">
    <property type="entry name" value="SUGAR ISOMERASE (SIS)"/>
    <property type="match status" value="1"/>
</dbReference>
<reference evidence="1 2" key="1">
    <citation type="submission" date="2018-05" db="EMBL/GenBank/DDBJ databases">
        <authorList>
            <consortium name="NARMS: The National Antimicrobial Resistance Monitoring System"/>
        </authorList>
    </citation>
    <scope>NUCLEOTIDE SEQUENCE [LARGE SCALE GENOMIC DNA]</scope>
    <source>
        <strain evidence="1 2">FSIS1711007</strain>
    </source>
</reference>
<dbReference type="SUPFAM" id="SSF53697">
    <property type="entry name" value="SIS domain"/>
    <property type="match status" value="1"/>
</dbReference>
<accession>A0A3Z9GUP3</accession>
<dbReference type="EMBL" id="AACGUZ010000007">
    <property type="protein sequence ID" value="EAK5103583.1"/>
    <property type="molecule type" value="Genomic_DNA"/>
</dbReference>
<comment type="caution">
    <text evidence="1">The sequence shown here is derived from an EMBL/GenBank/DDBJ whole genome shotgun (WGS) entry which is preliminary data.</text>
</comment>
<evidence type="ECO:0000313" key="1">
    <source>
        <dbReference type="EMBL" id="EAK5103583.1"/>
    </source>
</evidence>
<dbReference type="PROSITE" id="PS51464">
    <property type="entry name" value="SIS"/>
    <property type="match status" value="1"/>
</dbReference>
<dbReference type="AlphaFoldDB" id="A0A3Z9GUP3"/>
<dbReference type="Pfam" id="PF13580">
    <property type="entry name" value="SIS_2"/>
    <property type="match status" value="1"/>
</dbReference>
<dbReference type="InterPro" id="IPR035461">
    <property type="entry name" value="GmhA/DiaA"/>
</dbReference>
<dbReference type="PANTHER" id="PTHR30390">
    <property type="entry name" value="SEDOHEPTULOSE 7-PHOSPHATE ISOMERASE / DNAA INITIATOR-ASSOCIATING FACTOR FOR REPLICATION INITIATION"/>
    <property type="match status" value="1"/>
</dbReference>